<sequence>MEIISDIISLRQARRRWQVEAKSIGFVPTMGNLHHGHLRLVREAREKSDIVVVSIFVNPLQFGPDEDLAAYPRTMEHDLAALEAMGVDIVFSPRTEDIYPRGLEQQTFVEVPGISYMICGASRPGHFRGVATIVCKLFNMVQPNHAFFGEKDYQQLQVIRAMVTDLSMNLHVHGVPTVREADGLAMSSRNNYLTTPERETAPTLYRVLTDMADAIHLGRRDYSRLIQEQKQRLAEAGFKIDYLEVRAADTLLHPGHEDLRLVVLVAAFLGKARLIDNIQIQLEE</sequence>
<feature type="binding site" evidence="8">
    <location>
        <begin position="186"/>
        <end position="189"/>
    </location>
    <ligand>
        <name>ATP</name>
        <dbReference type="ChEBI" id="CHEBI:30616"/>
    </ligand>
</feature>
<protein>
    <recommendedName>
        <fullName evidence="8">Pantothenate synthetase</fullName>
        <shortName evidence="8">PS</shortName>
        <ecNumber evidence="8">6.3.2.1</ecNumber>
    </recommendedName>
    <alternativeName>
        <fullName evidence="8">Pantoate--beta-alanine ligase</fullName>
    </alternativeName>
    <alternativeName>
        <fullName evidence="8">Pantoate-activating enzyme</fullName>
    </alternativeName>
</protein>
<dbReference type="HAMAP" id="MF_00158">
    <property type="entry name" value="PanC"/>
    <property type="match status" value="1"/>
</dbReference>
<evidence type="ECO:0000256" key="2">
    <source>
        <dbReference type="ARBA" id="ARBA00009256"/>
    </source>
</evidence>
<dbReference type="Proteomes" id="UP000068447">
    <property type="component" value="Chromosome"/>
</dbReference>
<keyword evidence="8" id="KW-0963">Cytoplasm</keyword>
<feature type="binding site" evidence="8">
    <location>
        <begin position="149"/>
        <end position="152"/>
    </location>
    <ligand>
        <name>ATP</name>
        <dbReference type="ChEBI" id="CHEBI:30616"/>
    </ligand>
</feature>
<dbReference type="STRING" id="1526571.AT746_02315"/>
<feature type="binding site" evidence="8">
    <location>
        <position position="155"/>
    </location>
    <ligand>
        <name>(R)-pantoate</name>
        <dbReference type="ChEBI" id="CHEBI:15980"/>
    </ligand>
</feature>
<dbReference type="AlphaFoldDB" id="A0A0U2RJ27"/>
<dbReference type="Gene3D" id="3.30.1300.10">
    <property type="entry name" value="Pantoate-beta-alanine ligase, C-terminal domain"/>
    <property type="match status" value="1"/>
</dbReference>
<dbReference type="InterPro" id="IPR014729">
    <property type="entry name" value="Rossmann-like_a/b/a_fold"/>
</dbReference>
<evidence type="ECO:0000313" key="10">
    <source>
        <dbReference type="Proteomes" id="UP000068447"/>
    </source>
</evidence>
<accession>A0A0U2RJ27</accession>
<comment type="subcellular location">
    <subcellularLocation>
        <location evidence="8">Cytoplasm</location>
    </subcellularLocation>
</comment>
<evidence type="ECO:0000256" key="8">
    <source>
        <dbReference type="HAMAP-Rule" id="MF_00158"/>
    </source>
</evidence>
<comment type="miscellaneous">
    <text evidence="8">The reaction proceeds by a bi uni uni bi ping pong mechanism.</text>
</comment>
<dbReference type="GO" id="GO:0015940">
    <property type="term" value="P:pantothenate biosynthetic process"/>
    <property type="evidence" value="ECO:0007669"/>
    <property type="project" value="UniProtKB-UniRule"/>
</dbReference>
<dbReference type="Gene3D" id="3.40.50.620">
    <property type="entry name" value="HUPs"/>
    <property type="match status" value="1"/>
</dbReference>
<dbReference type="OrthoDB" id="9773087at2"/>
<dbReference type="GO" id="GO:0005524">
    <property type="term" value="F:ATP binding"/>
    <property type="evidence" value="ECO:0007669"/>
    <property type="project" value="UniProtKB-KW"/>
</dbReference>
<gene>
    <name evidence="8" type="primary">panC</name>
    <name evidence="9" type="ORF">AT746_02315</name>
</gene>
<evidence type="ECO:0000256" key="7">
    <source>
        <dbReference type="ARBA" id="ARBA00048258"/>
    </source>
</evidence>
<comment type="catalytic activity">
    <reaction evidence="7 8">
        <text>(R)-pantoate + beta-alanine + ATP = (R)-pantothenate + AMP + diphosphate + H(+)</text>
        <dbReference type="Rhea" id="RHEA:10912"/>
        <dbReference type="ChEBI" id="CHEBI:15378"/>
        <dbReference type="ChEBI" id="CHEBI:15980"/>
        <dbReference type="ChEBI" id="CHEBI:29032"/>
        <dbReference type="ChEBI" id="CHEBI:30616"/>
        <dbReference type="ChEBI" id="CHEBI:33019"/>
        <dbReference type="ChEBI" id="CHEBI:57966"/>
        <dbReference type="ChEBI" id="CHEBI:456215"/>
        <dbReference type="EC" id="6.3.2.1"/>
    </reaction>
</comment>
<comment type="subunit">
    <text evidence="8">Homodimer.</text>
</comment>
<keyword evidence="4 8" id="KW-0566">Pantothenate biosynthesis</keyword>
<comment type="function">
    <text evidence="8">Catalyzes the condensation of pantoate with beta-alanine in an ATP-dependent reaction via a pantoyl-adenylate intermediate.</text>
</comment>
<evidence type="ECO:0000313" key="9">
    <source>
        <dbReference type="EMBL" id="ALS97226.1"/>
    </source>
</evidence>
<evidence type="ECO:0000256" key="5">
    <source>
        <dbReference type="ARBA" id="ARBA00022741"/>
    </source>
</evidence>
<dbReference type="FunFam" id="3.30.1300.10:FF:000001">
    <property type="entry name" value="Pantothenate synthetase"/>
    <property type="match status" value="1"/>
</dbReference>
<dbReference type="Pfam" id="PF02569">
    <property type="entry name" value="Pantoate_ligase"/>
    <property type="match status" value="1"/>
</dbReference>
<keyword evidence="3 8" id="KW-0436">Ligase</keyword>
<dbReference type="PANTHER" id="PTHR21299:SF1">
    <property type="entry name" value="PANTOATE--BETA-ALANINE LIGASE"/>
    <property type="match status" value="1"/>
</dbReference>
<proteinExistence type="inferred from homology"/>
<dbReference type="EC" id="6.3.2.1" evidence="8"/>
<feature type="binding site" evidence="8">
    <location>
        <begin position="30"/>
        <end position="37"/>
    </location>
    <ligand>
        <name>ATP</name>
        <dbReference type="ChEBI" id="CHEBI:30616"/>
    </ligand>
</feature>
<dbReference type="SUPFAM" id="SSF52374">
    <property type="entry name" value="Nucleotidylyl transferase"/>
    <property type="match status" value="1"/>
</dbReference>
<feature type="binding site" evidence="8">
    <location>
        <position position="61"/>
    </location>
    <ligand>
        <name>beta-alanine</name>
        <dbReference type="ChEBI" id="CHEBI:57966"/>
    </ligand>
</feature>
<name>A0A0U2RJ27_9ALTE</name>
<dbReference type="NCBIfam" id="TIGR00018">
    <property type="entry name" value="panC"/>
    <property type="match status" value="1"/>
</dbReference>
<comment type="similarity">
    <text evidence="2 8">Belongs to the pantothenate synthetase family.</text>
</comment>
<dbReference type="InterPro" id="IPR042176">
    <property type="entry name" value="Pantoate_ligase_C"/>
</dbReference>
<dbReference type="UniPathway" id="UPA00028">
    <property type="reaction ID" value="UER00005"/>
</dbReference>
<dbReference type="EMBL" id="CP013650">
    <property type="protein sequence ID" value="ALS97226.1"/>
    <property type="molecule type" value="Genomic_DNA"/>
</dbReference>
<keyword evidence="6 8" id="KW-0067">ATP-binding</keyword>
<dbReference type="RefSeq" id="WP_062475895.1">
    <property type="nucleotide sequence ID" value="NZ_CP013650.1"/>
</dbReference>
<dbReference type="GO" id="GO:0005829">
    <property type="term" value="C:cytosol"/>
    <property type="evidence" value="ECO:0007669"/>
    <property type="project" value="TreeGrafter"/>
</dbReference>
<keyword evidence="10" id="KW-1185">Reference proteome</keyword>
<dbReference type="InterPro" id="IPR003721">
    <property type="entry name" value="Pantoate_ligase"/>
</dbReference>
<dbReference type="GO" id="GO:0004592">
    <property type="term" value="F:pantoate-beta-alanine ligase activity"/>
    <property type="evidence" value="ECO:0007669"/>
    <property type="project" value="UniProtKB-UniRule"/>
</dbReference>
<dbReference type="CDD" id="cd00560">
    <property type="entry name" value="PanC"/>
    <property type="match status" value="1"/>
</dbReference>
<keyword evidence="5 8" id="KW-0547">Nucleotide-binding</keyword>
<dbReference type="KEGG" id="lal:AT746_02315"/>
<comment type="pathway">
    <text evidence="1 8">Cofactor biosynthesis; (R)-pantothenate biosynthesis; (R)-pantothenate from (R)-pantoate and beta-alanine: step 1/1.</text>
</comment>
<evidence type="ECO:0000256" key="6">
    <source>
        <dbReference type="ARBA" id="ARBA00022840"/>
    </source>
</evidence>
<dbReference type="FunFam" id="3.40.50.620:FF:000013">
    <property type="entry name" value="Pantothenate synthetase"/>
    <property type="match status" value="1"/>
</dbReference>
<evidence type="ECO:0000256" key="4">
    <source>
        <dbReference type="ARBA" id="ARBA00022655"/>
    </source>
</evidence>
<evidence type="ECO:0000256" key="1">
    <source>
        <dbReference type="ARBA" id="ARBA00004990"/>
    </source>
</evidence>
<feature type="active site" description="Proton donor" evidence="8">
    <location>
        <position position="37"/>
    </location>
</feature>
<dbReference type="NCBIfam" id="TIGR00125">
    <property type="entry name" value="cyt_tran_rel"/>
    <property type="match status" value="1"/>
</dbReference>
<dbReference type="InterPro" id="IPR004821">
    <property type="entry name" value="Cyt_trans-like"/>
</dbReference>
<organism evidence="9 10">
    <name type="scientific">Lacimicrobium alkaliphilum</name>
    <dbReference type="NCBI Taxonomy" id="1526571"/>
    <lineage>
        <taxon>Bacteria</taxon>
        <taxon>Pseudomonadati</taxon>
        <taxon>Pseudomonadota</taxon>
        <taxon>Gammaproteobacteria</taxon>
        <taxon>Alteromonadales</taxon>
        <taxon>Alteromonadaceae</taxon>
        <taxon>Lacimicrobium</taxon>
    </lineage>
</organism>
<dbReference type="PANTHER" id="PTHR21299">
    <property type="entry name" value="CYTIDYLATE KINASE/PANTOATE-BETA-ALANINE LIGASE"/>
    <property type="match status" value="1"/>
</dbReference>
<feature type="binding site" evidence="8">
    <location>
        <position position="61"/>
    </location>
    <ligand>
        <name>(R)-pantoate</name>
        <dbReference type="ChEBI" id="CHEBI:15980"/>
    </ligand>
</feature>
<reference evidence="9 10" key="1">
    <citation type="submission" date="2015-12" db="EMBL/GenBank/DDBJ databases">
        <title>Complete genome of Lacimicrobium alkaliphilum KCTC 32984.</title>
        <authorList>
            <person name="Kim S.-G."/>
            <person name="Lee Y.-J."/>
        </authorList>
    </citation>
    <scope>NUCLEOTIDE SEQUENCE [LARGE SCALE GENOMIC DNA]</scope>
    <source>
        <strain evidence="9 10">YelD216</strain>
    </source>
</reference>
<feature type="binding site" evidence="8">
    <location>
        <position position="178"/>
    </location>
    <ligand>
        <name>ATP</name>
        <dbReference type="ChEBI" id="CHEBI:30616"/>
    </ligand>
</feature>
<evidence type="ECO:0000256" key="3">
    <source>
        <dbReference type="ARBA" id="ARBA00022598"/>
    </source>
</evidence>